<reference evidence="1 2" key="1">
    <citation type="submission" date="2017-08" db="EMBL/GenBank/DDBJ databases">
        <title>Draft genome sequence of filamentous cyanobacterium Calothrix elsteri CCALA 953.</title>
        <authorList>
            <person name="Gagunashvili A.N."/>
            <person name="Elster J."/>
            <person name="Andresson O.S."/>
        </authorList>
    </citation>
    <scope>NUCLEOTIDE SEQUENCE [LARGE SCALE GENOMIC DNA]</scope>
    <source>
        <strain evidence="1 2">CCALA 953</strain>
    </source>
</reference>
<proteinExistence type="predicted"/>
<sequence length="114" mass="13528">MNLLNLFKPKPKAPTIDSYGQPNSIEPQEIQSIMEWLFASLMSAGYFGRSHIIWYDSDNPDPSLEQVVKKVMHREEPVFLYRIGGRVQTPRDGYYWRMMNEHPSMRVYQFEVRD</sequence>
<gene>
    <name evidence="1" type="ORF">CK510_05250</name>
</gene>
<dbReference type="RefSeq" id="WP_095720685.1">
    <property type="nucleotide sequence ID" value="NZ_NTFS01000035.1"/>
</dbReference>
<organism evidence="1 2">
    <name type="scientific">Brunnivagina elsteri CCALA 953</name>
    <dbReference type="NCBI Taxonomy" id="987040"/>
    <lineage>
        <taxon>Bacteria</taxon>
        <taxon>Bacillati</taxon>
        <taxon>Cyanobacteriota</taxon>
        <taxon>Cyanophyceae</taxon>
        <taxon>Nostocales</taxon>
        <taxon>Calotrichaceae</taxon>
        <taxon>Brunnivagina</taxon>
    </lineage>
</organism>
<dbReference type="EMBL" id="NTFS01000035">
    <property type="protein sequence ID" value="PAX59786.1"/>
    <property type="molecule type" value="Genomic_DNA"/>
</dbReference>
<keyword evidence="2" id="KW-1185">Reference proteome</keyword>
<evidence type="ECO:0000313" key="1">
    <source>
        <dbReference type="EMBL" id="PAX59786.1"/>
    </source>
</evidence>
<protein>
    <submittedName>
        <fullName evidence="1">Uncharacterized protein</fullName>
    </submittedName>
</protein>
<comment type="caution">
    <text evidence="1">The sequence shown here is derived from an EMBL/GenBank/DDBJ whole genome shotgun (WGS) entry which is preliminary data.</text>
</comment>
<dbReference type="Proteomes" id="UP000218238">
    <property type="component" value="Unassembled WGS sequence"/>
</dbReference>
<dbReference type="OrthoDB" id="462639at2"/>
<evidence type="ECO:0000313" key="2">
    <source>
        <dbReference type="Proteomes" id="UP000218238"/>
    </source>
</evidence>
<name>A0A2A2TMK7_9CYAN</name>
<dbReference type="AlphaFoldDB" id="A0A2A2TMK7"/>
<accession>A0A2A2TMK7</accession>